<gene>
    <name evidence="2" type="ORF">QWY13_03745</name>
</gene>
<dbReference type="Proteomes" id="UP001172142">
    <property type="component" value="Unassembled WGS sequence"/>
</dbReference>
<dbReference type="RefSeq" id="WP_301855031.1">
    <property type="nucleotide sequence ID" value="NZ_JAUJWU010000001.1"/>
</dbReference>
<sequence length="67" mass="7222">MWGIIGAGVMAVLTIVFSLAKASSKGEQLAKQHREEILARKGGKQRLMQEKSAEQKSVAQKNPPSSS</sequence>
<proteinExistence type="predicted"/>
<evidence type="ECO:0000313" key="3">
    <source>
        <dbReference type="Proteomes" id="UP001172142"/>
    </source>
</evidence>
<name>A0ABT8NAA4_9BACL</name>
<feature type="region of interest" description="Disordered" evidence="1">
    <location>
        <begin position="39"/>
        <end position="67"/>
    </location>
</feature>
<reference evidence="2 3" key="1">
    <citation type="submission" date="2023-07" db="EMBL/GenBank/DDBJ databases">
        <title>Novel species in genus Planococcus.</title>
        <authorList>
            <person name="Ning S."/>
        </authorList>
    </citation>
    <scope>NUCLEOTIDE SEQUENCE [LARGE SCALE GENOMIC DNA]</scope>
    <source>
        <strain evidence="2 3">N017</strain>
    </source>
</reference>
<feature type="compositionally biased region" description="Polar residues" evidence="1">
    <location>
        <begin position="55"/>
        <end position="67"/>
    </location>
</feature>
<keyword evidence="3" id="KW-1185">Reference proteome</keyword>
<comment type="caution">
    <text evidence="2">The sequence shown here is derived from an EMBL/GenBank/DDBJ whole genome shotgun (WGS) entry which is preliminary data.</text>
</comment>
<dbReference type="EMBL" id="JAUJWU010000001">
    <property type="protein sequence ID" value="MDN7244597.1"/>
    <property type="molecule type" value="Genomic_DNA"/>
</dbReference>
<protein>
    <submittedName>
        <fullName evidence="2">Uncharacterized protein</fullName>
    </submittedName>
</protein>
<evidence type="ECO:0000256" key="1">
    <source>
        <dbReference type="SAM" id="MobiDB-lite"/>
    </source>
</evidence>
<evidence type="ECO:0000313" key="2">
    <source>
        <dbReference type="EMBL" id="MDN7244597.1"/>
    </source>
</evidence>
<organism evidence="2 3">
    <name type="scientific">Planococcus shenhongbingii</name>
    <dbReference type="NCBI Taxonomy" id="3058398"/>
    <lineage>
        <taxon>Bacteria</taxon>
        <taxon>Bacillati</taxon>
        <taxon>Bacillota</taxon>
        <taxon>Bacilli</taxon>
        <taxon>Bacillales</taxon>
        <taxon>Caryophanaceae</taxon>
        <taxon>Planococcus</taxon>
    </lineage>
</organism>
<accession>A0ABT8NAA4</accession>